<dbReference type="KEGG" id="mcub:MCBB_0919"/>
<dbReference type="Gene3D" id="3.10.129.10">
    <property type="entry name" value="Hotdog Thioesterase"/>
    <property type="match status" value="1"/>
</dbReference>
<keyword evidence="4" id="KW-1185">Reference proteome</keyword>
<dbReference type="PANTHER" id="PTHR42856">
    <property type="entry name" value="ACYL-COENZYME A THIOESTERASE PAAI"/>
    <property type="match status" value="1"/>
</dbReference>
<dbReference type="AlphaFoldDB" id="A0A1D3L1X0"/>
<evidence type="ECO:0000256" key="1">
    <source>
        <dbReference type="ARBA" id="ARBA00022801"/>
    </source>
</evidence>
<dbReference type="EMBL" id="LT607756">
    <property type="protein sequence ID" value="SCG85479.1"/>
    <property type="molecule type" value="Genomic_DNA"/>
</dbReference>
<evidence type="ECO:0000313" key="4">
    <source>
        <dbReference type="Proteomes" id="UP000094707"/>
    </source>
</evidence>
<organism evidence="3 4">
    <name type="scientific">Methanobacterium congolense</name>
    <dbReference type="NCBI Taxonomy" id="118062"/>
    <lineage>
        <taxon>Archaea</taxon>
        <taxon>Methanobacteriati</taxon>
        <taxon>Methanobacteriota</taxon>
        <taxon>Methanomada group</taxon>
        <taxon>Methanobacteria</taxon>
        <taxon>Methanobacteriales</taxon>
        <taxon>Methanobacteriaceae</taxon>
        <taxon>Methanobacterium</taxon>
    </lineage>
</organism>
<dbReference type="InterPro" id="IPR006683">
    <property type="entry name" value="Thioestr_dom"/>
</dbReference>
<evidence type="ECO:0000259" key="2">
    <source>
        <dbReference type="Pfam" id="PF03061"/>
    </source>
</evidence>
<dbReference type="CDD" id="cd03443">
    <property type="entry name" value="PaaI_thioesterase"/>
    <property type="match status" value="1"/>
</dbReference>
<dbReference type="NCBIfam" id="TIGR00369">
    <property type="entry name" value="unchar_dom_1"/>
    <property type="match status" value="1"/>
</dbReference>
<dbReference type="SUPFAM" id="SSF54637">
    <property type="entry name" value="Thioesterase/thiol ester dehydrase-isomerase"/>
    <property type="match status" value="1"/>
</dbReference>
<sequence>MEKDLKRFFKRDRFAEFLGIELLEAGEGYAKSRMQISKEHLNGIGTVHGGAIFTLADFTFAVASNSHGKVTVAINADISFMNAAKEGALIAEAREISRNHKLGTYTVEIKNDNGKLVAIFQGLAYIKKKEIECSK</sequence>
<dbReference type="Pfam" id="PF03061">
    <property type="entry name" value="4HBT"/>
    <property type="match status" value="1"/>
</dbReference>
<dbReference type="InterPro" id="IPR052723">
    <property type="entry name" value="Acyl-CoA_thioesterase_PaaI"/>
</dbReference>
<name>A0A1D3L1X0_9EURY</name>
<accession>A0A1D3L1X0</accession>
<protein>
    <submittedName>
        <fullName evidence="3">Putative esterase AF_2264</fullName>
        <ecNumber evidence="3">3.1.2.-</ecNumber>
    </submittedName>
</protein>
<dbReference type="InterPro" id="IPR029069">
    <property type="entry name" value="HotDog_dom_sf"/>
</dbReference>
<gene>
    <name evidence="3" type="ORF">MCBB_0919</name>
</gene>
<dbReference type="STRING" id="118062.MCBB_0919"/>
<dbReference type="PATRIC" id="fig|129848.4.peg.923"/>
<feature type="domain" description="Thioesterase" evidence="2">
    <location>
        <begin position="45"/>
        <end position="118"/>
    </location>
</feature>
<reference evidence="3 4" key="1">
    <citation type="submission" date="2016-08" db="EMBL/GenBank/DDBJ databases">
        <authorList>
            <person name="Seilhamer J.J."/>
        </authorList>
    </citation>
    <scope>NUCLEOTIDE SEQUENCE [LARGE SCALE GENOMIC DNA]</scope>
    <source>
        <strain evidence="3">Buetzberg</strain>
    </source>
</reference>
<dbReference type="GO" id="GO:0016289">
    <property type="term" value="F:acyl-CoA hydrolase activity"/>
    <property type="evidence" value="ECO:0007669"/>
    <property type="project" value="TreeGrafter"/>
</dbReference>
<dbReference type="EC" id="3.1.2.-" evidence="3"/>
<evidence type="ECO:0000313" key="3">
    <source>
        <dbReference type="EMBL" id="SCG85479.1"/>
    </source>
</evidence>
<dbReference type="PANTHER" id="PTHR42856:SF1">
    <property type="entry name" value="ACYL-COENZYME A THIOESTERASE PAAI"/>
    <property type="match status" value="1"/>
</dbReference>
<keyword evidence="1 3" id="KW-0378">Hydrolase</keyword>
<dbReference type="Proteomes" id="UP000094707">
    <property type="component" value="Chromosome I"/>
</dbReference>
<proteinExistence type="predicted"/>
<dbReference type="InterPro" id="IPR003736">
    <property type="entry name" value="PAAI_dom"/>
</dbReference>